<dbReference type="EMBL" id="JAUTXU010000062">
    <property type="protein sequence ID" value="KAK3713475.1"/>
    <property type="molecule type" value="Genomic_DNA"/>
</dbReference>
<evidence type="ECO:0000313" key="1">
    <source>
        <dbReference type="EMBL" id="KAK3713475.1"/>
    </source>
</evidence>
<gene>
    <name evidence="1" type="ORF">LTR37_008433</name>
</gene>
<evidence type="ECO:0000313" key="2">
    <source>
        <dbReference type="Proteomes" id="UP001281147"/>
    </source>
</evidence>
<sequence>MIMKEEQSAYVQGQDDDSTYAIRESPMGTKRKLKVIFMGAGCSGINLAAQLQKRMEGIDLVIYEKNGDIGGTWLENSKFTTPSARWQHYVNVYFFKNTLAVHAVSYQYTWARKPDWSHYYSGAKEIWEYFKAVAIENNIEQFVRFQHRISKAEWLEDEGQWKVTIMRNDDPADTFVDYADYFINGGGFLNAWKWPQVKGLDTFEGPRLHTAKWDDKVDLKDKRVLIVGIGSSGVQIVPTIIDTVGSLAIVARSPTWITAGFAPKYAGKNGENFAYSAELKERFKNDPEYYLKYCKAVESELSTRFRIVLNGTTDAVGAREYSTKEMQRKLGGRDDLMSHLIPTNFGIGCRRPTPGNGFLEGLVHPKTTTYTEDLTEITPTGFVAGDGTHHECDVVICATGFDFPIMCNGRNLQDDFATPNSLGYLGFNYPEVPNYMSFAGRYGPLGHGSFCPMVEAYTNYAFQILEKMQTEDIKKLQIKRSAAEQFTKHADLYVKRTAFSGPCSSWFKAGDKNGKPAIWPGSRIHYLTVLQKPRYEDYEIEYWSGNAFNYLGDGFDVREYDGRDLTWYYGLMNGEDKQPSDLPAAVY</sequence>
<proteinExistence type="predicted"/>
<organism evidence="1 2">
    <name type="scientific">Vermiconidia calcicola</name>
    <dbReference type="NCBI Taxonomy" id="1690605"/>
    <lineage>
        <taxon>Eukaryota</taxon>
        <taxon>Fungi</taxon>
        <taxon>Dikarya</taxon>
        <taxon>Ascomycota</taxon>
        <taxon>Pezizomycotina</taxon>
        <taxon>Dothideomycetes</taxon>
        <taxon>Dothideomycetidae</taxon>
        <taxon>Mycosphaerellales</taxon>
        <taxon>Extremaceae</taxon>
        <taxon>Vermiconidia</taxon>
    </lineage>
</organism>
<dbReference type="Proteomes" id="UP001281147">
    <property type="component" value="Unassembled WGS sequence"/>
</dbReference>
<reference evidence="1" key="1">
    <citation type="submission" date="2023-07" db="EMBL/GenBank/DDBJ databases">
        <title>Black Yeasts Isolated from many extreme environments.</title>
        <authorList>
            <person name="Coleine C."/>
            <person name="Stajich J.E."/>
            <person name="Selbmann L."/>
        </authorList>
    </citation>
    <scope>NUCLEOTIDE SEQUENCE</scope>
    <source>
        <strain evidence="1">CCFEE 5714</strain>
    </source>
</reference>
<name>A0ACC3NC88_9PEZI</name>
<comment type="caution">
    <text evidence="1">The sequence shown here is derived from an EMBL/GenBank/DDBJ whole genome shotgun (WGS) entry which is preliminary data.</text>
</comment>
<protein>
    <submittedName>
        <fullName evidence="1">Uncharacterized protein</fullName>
    </submittedName>
</protein>
<accession>A0ACC3NC88</accession>
<keyword evidence="2" id="KW-1185">Reference proteome</keyword>